<dbReference type="EMBL" id="CP020809">
    <property type="protein sequence ID" value="ART68314.1"/>
    <property type="molecule type" value="Genomic_DNA"/>
</dbReference>
<accession>A0A1Y0BZL1</accession>
<protein>
    <submittedName>
        <fullName evidence="1">Uncharacterized protein</fullName>
    </submittedName>
</protein>
<dbReference type="Proteomes" id="UP000195331">
    <property type="component" value="Chromosome"/>
</dbReference>
<gene>
    <name evidence="1" type="ORF">BTO20_06710</name>
</gene>
<organism evidence="1 2">
    <name type="scientific">Mycobacterium dioxanotrophicus</name>
    <dbReference type="NCBI Taxonomy" id="482462"/>
    <lineage>
        <taxon>Bacteria</taxon>
        <taxon>Bacillati</taxon>
        <taxon>Actinomycetota</taxon>
        <taxon>Actinomycetes</taxon>
        <taxon>Mycobacteriales</taxon>
        <taxon>Mycobacteriaceae</taxon>
        <taxon>Mycobacterium</taxon>
    </lineage>
</organism>
<reference evidence="1 2" key="1">
    <citation type="submission" date="2017-04" db="EMBL/GenBank/DDBJ databases">
        <title>Whole Genome Sequence of 1,4-Dioxane Degrading Bacterium Mycobacterium dioxanotrophicus PH-06.</title>
        <authorList>
            <person name="He Y."/>
        </authorList>
    </citation>
    <scope>NUCLEOTIDE SEQUENCE [LARGE SCALE GENOMIC DNA]</scope>
    <source>
        <strain evidence="1 2">PH-06</strain>
    </source>
</reference>
<dbReference type="AlphaFoldDB" id="A0A1Y0BZL1"/>
<keyword evidence="2" id="KW-1185">Reference proteome</keyword>
<name>A0A1Y0BZL1_9MYCO</name>
<dbReference type="KEGG" id="mdx:BTO20_06710"/>
<evidence type="ECO:0000313" key="2">
    <source>
        <dbReference type="Proteomes" id="UP000195331"/>
    </source>
</evidence>
<evidence type="ECO:0000313" key="1">
    <source>
        <dbReference type="EMBL" id="ART68314.1"/>
    </source>
</evidence>
<proteinExistence type="predicted"/>
<sequence length="172" mass="19061">MRGLAHVSHRVTARGKVDDNDVPRFRSEFVDGSGAQIESEDQLVLLADFPTVECDIKREVELVVHLFAPLLAKRSGTQDEDPLRQSPEGQFFDGQAGLDCLTEADLVGEHGASAKTRQRVARDGFLVWHPIDIGHIDSEQLVEIIQCGELFALKAKLDDLEWVKTGCLELVT</sequence>